<dbReference type="InterPro" id="IPR009739">
    <property type="entry name" value="LprI-like_N"/>
</dbReference>
<dbReference type="RefSeq" id="WP_121131239.1">
    <property type="nucleotide sequence ID" value="NZ_JBHUFK010000043.1"/>
</dbReference>
<dbReference type="OrthoDB" id="2438161at2"/>
<evidence type="ECO:0000256" key="3">
    <source>
        <dbReference type="SAM" id="SignalP"/>
    </source>
</evidence>
<feature type="compositionally biased region" description="Low complexity" evidence="2">
    <location>
        <begin position="53"/>
        <end position="78"/>
    </location>
</feature>
<proteinExistence type="predicted"/>
<sequence length="234" mass="26495">MKSNRKMLMVMFAIVFVLLLAACENASEEWSTTFGNQSQNNNLSQDANDDSESSNVASSVNATNTDNANASSLDADNNVTSEEMDTSINAQAKDEDLAINNATVVLKEEYLEKLNNTKKELEEVQAEDSSTYAMKKVAGDRYDVWDELLNDVYGVLMEQLSTEEMDQLRKEQRNWIKDRDDTAKAASLKYEGGTQEHLEYVTVLANLTEERCYELVEDYMNEHFIPVVQFYGTK</sequence>
<dbReference type="PROSITE" id="PS51257">
    <property type="entry name" value="PROKAR_LIPOPROTEIN"/>
    <property type="match status" value="1"/>
</dbReference>
<reference evidence="5 6" key="1">
    <citation type="journal article" date="2015" name="Antonie Van Leeuwenhoek">
        <title>Oceanobacillus bengalensis sp. nov., a bacterium isolated from seawater of the Bay of Bengal.</title>
        <authorList>
            <person name="Yongchang O."/>
            <person name="Xiang W."/>
            <person name="Wang G."/>
        </authorList>
    </citation>
    <scope>NUCLEOTIDE SEQUENCE [LARGE SCALE GENOMIC DNA]</scope>
    <source>
        <strain evidence="5 6">MCCC 1K00260</strain>
    </source>
</reference>
<dbReference type="Gene3D" id="1.20.1270.180">
    <property type="match status" value="1"/>
</dbReference>
<accession>A0A494YZ51</accession>
<gene>
    <name evidence="5" type="ORF">D8M05_09650</name>
</gene>
<dbReference type="PANTHER" id="PTHR39176:SF1">
    <property type="entry name" value="PERIPLASMIC PROTEIN"/>
    <property type="match status" value="1"/>
</dbReference>
<dbReference type="AlphaFoldDB" id="A0A494YZ51"/>
<dbReference type="PANTHER" id="PTHR39176">
    <property type="entry name" value="PERIPLASMIC PROTEIN-RELATED"/>
    <property type="match status" value="1"/>
</dbReference>
<feature type="chain" id="PRO_5038402038" evidence="3">
    <location>
        <begin position="22"/>
        <end position="234"/>
    </location>
</feature>
<keyword evidence="6" id="KW-1185">Reference proteome</keyword>
<keyword evidence="1" id="KW-0175">Coiled coil</keyword>
<dbReference type="Pfam" id="PF07007">
    <property type="entry name" value="LprI"/>
    <property type="match status" value="1"/>
</dbReference>
<evidence type="ECO:0000313" key="5">
    <source>
        <dbReference type="EMBL" id="RKQ15525.1"/>
    </source>
</evidence>
<feature type="region of interest" description="Disordered" evidence="2">
    <location>
        <begin position="32"/>
        <end position="84"/>
    </location>
</feature>
<feature type="compositionally biased region" description="Polar residues" evidence="2">
    <location>
        <begin position="32"/>
        <end position="45"/>
    </location>
</feature>
<dbReference type="Proteomes" id="UP000281813">
    <property type="component" value="Unassembled WGS sequence"/>
</dbReference>
<feature type="signal peptide" evidence="3">
    <location>
        <begin position="1"/>
        <end position="21"/>
    </location>
</feature>
<feature type="coiled-coil region" evidence="1">
    <location>
        <begin position="104"/>
        <end position="131"/>
    </location>
</feature>
<dbReference type="EMBL" id="RBZO01000013">
    <property type="protein sequence ID" value="RKQ15525.1"/>
    <property type="molecule type" value="Genomic_DNA"/>
</dbReference>
<comment type="caution">
    <text evidence="5">The sequence shown here is derived from an EMBL/GenBank/DDBJ whole genome shotgun (WGS) entry which is preliminary data.</text>
</comment>
<name>A0A494YZ51_9BACI</name>
<evidence type="ECO:0000259" key="4">
    <source>
        <dbReference type="Pfam" id="PF07007"/>
    </source>
</evidence>
<feature type="domain" description="Lysozyme inhibitor LprI-like N-terminal" evidence="4">
    <location>
        <begin position="125"/>
        <end position="215"/>
    </location>
</feature>
<evidence type="ECO:0000256" key="1">
    <source>
        <dbReference type="SAM" id="Coils"/>
    </source>
</evidence>
<evidence type="ECO:0000256" key="2">
    <source>
        <dbReference type="SAM" id="MobiDB-lite"/>
    </source>
</evidence>
<evidence type="ECO:0000313" key="6">
    <source>
        <dbReference type="Proteomes" id="UP000281813"/>
    </source>
</evidence>
<keyword evidence="3" id="KW-0732">Signal</keyword>
<protein>
    <submittedName>
        <fullName evidence="5">DUF1311 domain-containing protein</fullName>
    </submittedName>
</protein>
<organism evidence="5 6">
    <name type="scientific">Oceanobacillus bengalensis</name>
    <dbReference type="NCBI Taxonomy" id="1435466"/>
    <lineage>
        <taxon>Bacteria</taxon>
        <taxon>Bacillati</taxon>
        <taxon>Bacillota</taxon>
        <taxon>Bacilli</taxon>
        <taxon>Bacillales</taxon>
        <taxon>Bacillaceae</taxon>
        <taxon>Oceanobacillus</taxon>
    </lineage>
</organism>